<dbReference type="STRING" id="35608.A0A2U1P4U6"/>
<dbReference type="EMBL" id="PKPP01001674">
    <property type="protein sequence ID" value="PWA80786.1"/>
    <property type="molecule type" value="Genomic_DNA"/>
</dbReference>
<dbReference type="PANTHER" id="PTHR22835">
    <property type="entry name" value="ZINC FINGER FYVE DOMAIN CONTAINING PROTEIN"/>
    <property type="match status" value="1"/>
</dbReference>
<dbReference type="AlphaFoldDB" id="A0A2U1P4U6"/>
<dbReference type="PANTHER" id="PTHR22835:SF631">
    <property type="entry name" value="SINAPINE ESTERASE"/>
    <property type="match status" value="1"/>
</dbReference>
<evidence type="ECO:0000256" key="1">
    <source>
        <dbReference type="ARBA" id="ARBA00008668"/>
    </source>
</evidence>
<dbReference type="Gene3D" id="3.40.50.1110">
    <property type="entry name" value="SGNH hydrolase"/>
    <property type="match status" value="1"/>
</dbReference>
<name>A0A2U1P4U6_ARTAN</name>
<dbReference type="Proteomes" id="UP000245207">
    <property type="component" value="Unassembled WGS sequence"/>
</dbReference>
<keyword evidence="3" id="KW-1185">Reference proteome</keyword>
<dbReference type="InterPro" id="IPR036514">
    <property type="entry name" value="SGNH_hydro_sf"/>
</dbReference>
<accession>A0A2U1P4U6</accession>
<comment type="similarity">
    <text evidence="1">Belongs to the 'GDSL' lipolytic enzyme family.</text>
</comment>
<sequence>MPYRAVKILAISSYLHFEGFTNGALKACCGGGGPFNYNVSALCGDASATMCDQPQTYVSWDGIHMTEAAYKLMFTN</sequence>
<dbReference type="OrthoDB" id="1600564at2759"/>
<dbReference type="GO" id="GO:0016787">
    <property type="term" value="F:hydrolase activity"/>
    <property type="evidence" value="ECO:0007669"/>
    <property type="project" value="UniProtKB-KW"/>
</dbReference>
<evidence type="ECO:0000313" key="3">
    <source>
        <dbReference type="Proteomes" id="UP000245207"/>
    </source>
</evidence>
<protein>
    <submittedName>
        <fullName evidence="2">GDSL-like Lipase/Acylhydrolase superfamily protein</fullName>
    </submittedName>
</protein>
<gene>
    <name evidence="2" type="ORF">CTI12_AA192420</name>
</gene>
<proteinExistence type="inferred from homology"/>
<reference evidence="2 3" key="1">
    <citation type="journal article" date="2018" name="Mol. Plant">
        <title>The genome of Artemisia annua provides insight into the evolution of Asteraceae family and artemisinin biosynthesis.</title>
        <authorList>
            <person name="Shen Q."/>
            <person name="Zhang L."/>
            <person name="Liao Z."/>
            <person name="Wang S."/>
            <person name="Yan T."/>
            <person name="Shi P."/>
            <person name="Liu M."/>
            <person name="Fu X."/>
            <person name="Pan Q."/>
            <person name="Wang Y."/>
            <person name="Lv Z."/>
            <person name="Lu X."/>
            <person name="Zhang F."/>
            <person name="Jiang W."/>
            <person name="Ma Y."/>
            <person name="Chen M."/>
            <person name="Hao X."/>
            <person name="Li L."/>
            <person name="Tang Y."/>
            <person name="Lv G."/>
            <person name="Zhou Y."/>
            <person name="Sun X."/>
            <person name="Brodelius P.E."/>
            <person name="Rose J.K.C."/>
            <person name="Tang K."/>
        </authorList>
    </citation>
    <scope>NUCLEOTIDE SEQUENCE [LARGE SCALE GENOMIC DNA]</scope>
    <source>
        <strain evidence="3">cv. Huhao1</strain>
        <tissue evidence="2">Leaf</tissue>
    </source>
</reference>
<evidence type="ECO:0000313" key="2">
    <source>
        <dbReference type="EMBL" id="PWA80786.1"/>
    </source>
</evidence>
<organism evidence="2 3">
    <name type="scientific">Artemisia annua</name>
    <name type="common">Sweet wormwood</name>
    <dbReference type="NCBI Taxonomy" id="35608"/>
    <lineage>
        <taxon>Eukaryota</taxon>
        <taxon>Viridiplantae</taxon>
        <taxon>Streptophyta</taxon>
        <taxon>Embryophyta</taxon>
        <taxon>Tracheophyta</taxon>
        <taxon>Spermatophyta</taxon>
        <taxon>Magnoliopsida</taxon>
        <taxon>eudicotyledons</taxon>
        <taxon>Gunneridae</taxon>
        <taxon>Pentapetalae</taxon>
        <taxon>asterids</taxon>
        <taxon>campanulids</taxon>
        <taxon>Asterales</taxon>
        <taxon>Asteraceae</taxon>
        <taxon>Asteroideae</taxon>
        <taxon>Anthemideae</taxon>
        <taxon>Artemisiinae</taxon>
        <taxon>Artemisia</taxon>
    </lineage>
</organism>
<keyword evidence="2" id="KW-0378">Hydrolase</keyword>
<comment type="caution">
    <text evidence="2">The sequence shown here is derived from an EMBL/GenBank/DDBJ whole genome shotgun (WGS) entry which is preliminary data.</text>
</comment>